<dbReference type="Proteomes" id="UP000011086">
    <property type="component" value="Unassembled WGS sequence"/>
</dbReference>
<evidence type="ECO:0000313" key="2">
    <source>
        <dbReference type="EMBL" id="ELQ34353.1"/>
    </source>
</evidence>
<reference evidence="2" key="1">
    <citation type="journal article" date="2012" name="PLoS Genet.">
        <title>Comparative analysis of the genomes of two field isolates of the rice blast fungus Magnaporthe oryzae.</title>
        <authorList>
            <person name="Xue M."/>
            <person name="Yang J."/>
            <person name="Li Z."/>
            <person name="Hu S."/>
            <person name="Yao N."/>
            <person name="Dean R.A."/>
            <person name="Zhao W."/>
            <person name="Shen M."/>
            <person name="Zhang H."/>
            <person name="Li C."/>
            <person name="Liu L."/>
            <person name="Cao L."/>
            <person name="Xu X."/>
            <person name="Xing Y."/>
            <person name="Hsiang T."/>
            <person name="Zhang Z."/>
            <person name="Xu J.R."/>
            <person name="Peng Y.L."/>
        </authorList>
    </citation>
    <scope>NUCLEOTIDE SEQUENCE</scope>
    <source>
        <strain evidence="2">Y34</strain>
    </source>
</reference>
<feature type="compositionally biased region" description="Polar residues" evidence="1">
    <location>
        <begin position="354"/>
        <end position="364"/>
    </location>
</feature>
<feature type="compositionally biased region" description="Polar residues" evidence="1">
    <location>
        <begin position="435"/>
        <end position="460"/>
    </location>
</feature>
<feature type="region of interest" description="Disordered" evidence="1">
    <location>
        <begin position="413"/>
        <end position="464"/>
    </location>
</feature>
<feature type="compositionally biased region" description="Polar residues" evidence="1">
    <location>
        <begin position="519"/>
        <end position="530"/>
    </location>
</feature>
<protein>
    <submittedName>
        <fullName evidence="2">Uncharacterized protein</fullName>
    </submittedName>
</protein>
<evidence type="ECO:0000256" key="1">
    <source>
        <dbReference type="SAM" id="MobiDB-lite"/>
    </source>
</evidence>
<feature type="compositionally biased region" description="Polar residues" evidence="1">
    <location>
        <begin position="373"/>
        <end position="384"/>
    </location>
</feature>
<feature type="region of interest" description="Disordered" evidence="1">
    <location>
        <begin position="284"/>
        <end position="308"/>
    </location>
</feature>
<sequence>MANQEDGGNAVFFSSNKYQLDQTNVTLLTSEPQPPTRQHHSRLRQMRSRLSWHGNFFTPAVTLPLPPLPDDRQYPAQDARPGVSSGGKLQQENQATTRLDGSYSSPSVTSKPKLRIDTNFSAKQSQRPQSKTVTGHQAEVADTQPSISAKPGIFGLRRLLRRSRQAPMPRFPTTSTAGEEYIVLDDCVQEETEITQVSQPGPVHRLGTMQHHQPLVGNWDTSTSMHPPNPPPPLRKKSSMIDRLRVLRPRPSSQALDSQSIEHSTVNVAPYVPKHAASDFSRIRVNPRSRESTTLGGSLSSRSAREADGRQALLADGPAQLWSIADQTIEDEPAKVFPRRNTVYPRDQPDKNTPCPSEQQQTRPCTPDLQIRSGDSPSPASTEYSLCRYDSGIVSPLSAASPEDSQRYTTIDDAVLSSPLSPGPKRTPADETKASKTQPTTLMETPSKQSRAIISTPTTSPDEKVSSDYQIFLEHAAQKHRRQHEQMWHKLATPDGQVVYTTNTALNEDEPRWKRSAAAQPTTQVEQPQRYSGGGSSNNVFGQKDKALENRRGGRGLGRRISQYLRPTRESNVWDEKVLRLSSRDV</sequence>
<feature type="compositionally biased region" description="Basic and acidic residues" evidence="1">
    <location>
        <begin position="543"/>
        <end position="552"/>
    </location>
</feature>
<dbReference type="EMBL" id="JH793843">
    <property type="protein sequence ID" value="ELQ34353.1"/>
    <property type="molecule type" value="Genomic_DNA"/>
</dbReference>
<feature type="compositionally biased region" description="Polar residues" evidence="1">
    <location>
        <begin position="87"/>
        <end position="110"/>
    </location>
</feature>
<feature type="region of interest" description="Disordered" evidence="1">
    <location>
        <begin position="63"/>
        <end position="149"/>
    </location>
</feature>
<name>A0AA97NQH4_PYRO3</name>
<dbReference type="AlphaFoldDB" id="A0AA97NQH4"/>
<feature type="region of interest" description="Disordered" evidence="1">
    <location>
        <begin position="507"/>
        <end position="561"/>
    </location>
</feature>
<feature type="compositionally biased region" description="Polar residues" evidence="1">
    <location>
        <begin position="118"/>
        <end position="135"/>
    </location>
</feature>
<accession>A0AA97NQH4</accession>
<gene>
    <name evidence="2" type="ORF">OOU_Y34scaffold00770g13</name>
</gene>
<feature type="compositionally biased region" description="Low complexity" evidence="1">
    <location>
        <begin position="292"/>
        <end position="302"/>
    </location>
</feature>
<proteinExistence type="predicted"/>
<organism evidence="2">
    <name type="scientific">Pyricularia oryzae (strain Y34)</name>
    <name type="common">Rice blast fungus</name>
    <name type="synonym">Magnaporthe oryzae</name>
    <dbReference type="NCBI Taxonomy" id="1143189"/>
    <lineage>
        <taxon>Eukaryota</taxon>
        <taxon>Fungi</taxon>
        <taxon>Dikarya</taxon>
        <taxon>Ascomycota</taxon>
        <taxon>Pezizomycotina</taxon>
        <taxon>Sordariomycetes</taxon>
        <taxon>Sordariomycetidae</taxon>
        <taxon>Magnaporthales</taxon>
        <taxon>Pyriculariaceae</taxon>
        <taxon>Pyricularia</taxon>
    </lineage>
</organism>
<feature type="region of interest" description="Disordered" evidence="1">
    <location>
        <begin position="332"/>
        <end position="384"/>
    </location>
</feature>